<protein>
    <submittedName>
        <fullName evidence="1">Uncharacterized protein</fullName>
    </submittedName>
</protein>
<dbReference type="EMBL" id="PQ287320">
    <property type="protein sequence ID" value="XHV10792.1"/>
    <property type="molecule type" value="Genomic_DNA"/>
</dbReference>
<evidence type="ECO:0000313" key="1">
    <source>
        <dbReference type="EMBL" id="XHV10792.1"/>
    </source>
</evidence>
<name>A0AB74UMX7_9VIRU</name>
<accession>A0AB74UMX7</accession>
<organism evidence="1">
    <name type="scientific">Caulobacter phage BL57</name>
    <dbReference type="NCBI Taxonomy" id="3348355"/>
    <lineage>
        <taxon>Viruses</taxon>
    </lineage>
</organism>
<sequence>MSYRDAQMEAQAEFHAHEMDVSDGAWGRFIKRLENQLGFDLDGDNSEDARAFYCDMGYSLDDTFEMFEKGLSVEAARDTILRSCADAAVRAVNAGVAGLCEALERAKAAGKTEYVDLLQKQIDSLIDEQSSAATAAEKAFGC</sequence>
<proteinExistence type="predicted"/>
<reference evidence="1" key="1">
    <citation type="submission" date="2024-10" db="EMBL/GenBank/DDBJ databases">
        <title>Genetic diversity among independent isolates of the Dolichocephalovirinae subfamily.</title>
        <authorList>
            <person name="Ely B."/>
            <person name="Thomas Q."/>
            <person name="Mohammadi T."/>
        </authorList>
    </citation>
    <scope>NUCLEOTIDE SEQUENCE</scope>
</reference>
<gene>
    <name evidence="1" type="ORF">BL57_320</name>
</gene>